<accession>A0A8J6F958</accession>
<sequence>MTANRYPVTKGCNIVNNNTFCLSNPITLPFLVICETFTPQLNITLHHRVNHYSSTGYMYRYNVLLCIPYTDFKILSPIRWPYRILLW</sequence>
<organism evidence="1 2">
    <name type="scientific">Eleutherodactylus coqui</name>
    <name type="common">Puerto Rican coqui</name>
    <dbReference type="NCBI Taxonomy" id="57060"/>
    <lineage>
        <taxon>Eukaryota</taxon>
        <taxon>Metazoa</taxon>
        <taxon>Chordata</taxon>
        <taxon>Craniata</taxon>
        <taxon>Vertebrata</taxon>
        <taxon>Euteleostomi</taxon>
        <taxon>Amphibia</taxon>
        <taxon>Batrachia</taxon>
        <taxon>Anura</taxon>
        <taxon>Neobatrachia</taxon>
        <taxon>Hyloidea</taxon>
        <taxon>Eleutherodactylidae</taxon>
        <taxon>Eleutherodactylinae</taxon>
        <taxon>Eleutherodactylus</taxon>
        <taxon>Eleutherodactylus</taxon>
    </lineage>
</organism>
<evidence type="ECO:0000313" key="2">
    <source>
        <dbReference type="Proteomes" id="UP000770717"/>
    </source>
</evidence>
<evidence type="ECO:0000313" key="1">
    <source>
        <dbReference type="EMBL" id="KAG9483046.1"/>
    </source>
</evidence>
<dbReference type="Proteomes" id="UP000770717">
    <property type="component" value="Unassembled WGS sequence"/>
</dbReference>
<reference evidence="1" key="1">
    <citation type="thesis" date="2020" institute="ProQuest LLC" country="789 East Eisenhower Parkway, Ann Arbor, MI, USA">
        <title>Comparative Genomics and Chromosome Evolution.</title>
        <authorList>
            <person name="Mudd A.B."/>
        </authorList>
    </citation>
    <scope>NUCLEOTIDE SEQUENCE</scope>
    <source>
        <strain evidence="1">HN-11 Male</strain>
        <tissue evidence="1">Kidney and liver</tissue>
    </source>
</reference>
<gene>
    <name evidence="1" type="ORF">GDO78_009143</name>
</gene>
<dbReference type="AlphaFoldDB" id="A0A8J6F958"/>
<comment type="caution">
    <text evidence="1">The sequence shown here is derived from an EMBL/GenBank/DDBJ whole genome shotgun (WGS) entry which is preliminary data.</text>
</comment>
<keyword evidence="2" id="KW-1185">Reference proteome</keyword>
<protein>
    <submittedName>
        <fullName evidence="1">Uncharacterized protein</fullName>
    </submittedName>
</protein>
<name>A0A8J6F958_ELECQ</name>
<dbReference type="EMBL" id="WNTK01000005">
    <property type="protein sequence ID" value="KAG9483046.1"/>
    <property type="molecule type" value="Genomic_DNA"/>
</dbReference>
<proteinExistence type="predicted"/>